<feature type="transmembrane region" description="Helical" evidence="6">
    <location>
        <begin position="220"/>
        <end position="239"/>
    </location>
</feature>
<dbReference type="PANTHER" id="PTHR31548">
    <property type="entry name" value="CLARIN"/>
    <property type="match status" value="1"/>
</dbReference>
<dbReference type="InterPro" id="IPR026748">
    <property type="entry name" value="Clarin"/>
</dbReference>
<name>A0ABM3M141_BICAN</name>
<organism evidence="7 8">
    <name type="scientific">Bicyclus anynana</name>
    <name type="common">Squinting bush brown butterfly</name>
    <dbReference type="NCBI Taxonomy" id="110368"/>
    <lineage>
        <taxon>Eukaryota</taxon>
        <taxon>Metazoa</taxon>
        <taxon>Ecdysozoa</taxon>
        <taxon>Arthropoda</taxon>
        <taxon>Hexapoda</taxon>
        <taxon>Insecta</taxon>
        <taxon>Pterygota</taxon>
        <taxon>Neoptera</taxon>
        <taxon>Endopterygota</taxon>
        <taxon>Lepidoptera</taxon>
        <taxon>Glossata</taxon>
        <taxon>Ditrysia</taxon>
        <taxon>Papilionoidea</taxon>
        <taxon>Nymphalidae</taxon>
        <taxon>Satyrinae</taxon>
        <taxon>Satyrini</taxon>
        <taxon>Mycalesina</taxon>
        <taxon>Bicyclus</taxon>
    </lineage>
</organism>
<gene>
    <name evidence="8" type="primary">LOC112056997</name>
</gene>
<feature type="transmembrane region" description="Helical" evidence="6">
    <location>
        <begin position="167"/>
        <end position="194"/>
    </location>
</feature>
<evidence type="ECO:0000256" key="6">
    <source>
        <dbReference type="SAM" id="Phobius"/>
    </source>
</evidence>
<evidence type="ECO:0000256" key="4">
    <source>
        <dbReference type="ARBA" id="ARBA00022989"/>
    </source>
</evidence>
<accession>A0ABM3M141</accession>
<dbReference type="RefSeq" id="XP_052745092.1">
    <property type="nucleotide sequence ID" value="XM_052889132.1"/>
</dbReference>
<protein>
    <submittedName>
        <fullName evidence="8">Uncharacterized protein LOC112056997</fullName>
    </submittedName>
</protein>
<evidence type="ECO:0000313" key="8">
    <source>
        <dbReference type="RefSeq" id="XP_052745092.1"/>
    </source>
</evidence>
<dbReference type="GeneID" id="112056997"/>
<dbReference type="PANTHER" id="PTHR31548:SF6">
    <property type="entry name" value="AGAP002756-PA"/>
    <property type="match status" value="1"/>
</dbReference>
<reference evidence="8" key="1">
    <citation type="submission" date="2025-08" db="UniProtKB">
        <authorList>
            <consortium name="RefSeq"/>
        </authorList>
    </citation>
    <scope>IDENTIFICATION</scope>
</reference>
<keyword evidence="3 6" id="KW-0812">Transmembrane</keyword>
<dbReference type="Proteomes" id="UP001652582">
    <property type="component" value="Chromosome 24"/>
</dbReference>
<evidence type="ECO:0000256" key="2">
    <source>
        <dbReference type="ARBA" id="ARBA00005787"/>
    </source>
</evidence>
<evidence type="ECO:0000313" key="7">
    <source>
        <dbReference type="Proteomes" id="UP001652582"/>
    </source>
</evidence>
<comment type="subcellular location">
    <subcellularLocation>
        <location evidence="1">Membrane</location>
        <topology evidence="1">Multi-pass membrane protein</topology>
    </subcellularLocation>
</comment>
<sequence>MAVTRRNYIFGAFISSVLCVILTIVAIASNSWIVSNVYTANQEQDSTVRYGLFRGEFALYIFATPSYNTLYMTCIPDMNACAMSCKTEAQAREDEARALASGYRTNQACTAVTTVDTTNPLKDPPVISFGVYVGTLLLLFLKLTLGVLAASLAILNATRNPTEPAFGLPGCLWTNVATTVVGITVMLLFGIYWATSGLKNHLAFSYVAFGGSTPAPGLGYSYWLLICAIACSATNVVLIELRRFLLERDPPPPTIKLENHSDGNIFLY</sequence>
<keyword evidence="5 6" id="KW-0472">Membrane</keyword>
<evidence type="ECO:0000256" key="5">
    <source>
        <dbReference type="ARBA" id="ARBA00023136"/>
    </source>
</evidence>
<proteinExistence type="inferred from homology"/>
<comment type="similarity">
    <text evidence="2">Belongs to the clarin family.</text>
</comment>
<feature type="transmembrane region" description="Helical" evidence="6">
    <location>
        <begin position="129"/>
        <end position="155"/>
    </location>
</feature>
<evidence type="ECO:0000256" key="1">
    <source>
        <dbReference type="ARBA" id="ARBA00004141"/>
    </source>
</evidence>
<feature type="transmembrane region" description="Helical" evidence="6">
    <location>
        <begin position="7"/>
        <end position="28"/>
    </location>
</feature>
<keyword evidence="7" id="KW-1185">Reference proteome</keyword>
<keyword evidence="4 6" id="KW-1133">Transmembrane helix</keyword>
<evidence type="ECO:0000256" key="3">
    <source>
        <dbReference type="ARBA" id="ARBA00022692"/>
    </source>
</evidence>